<feature type="domain" description="IclR-ED" evidence="6">
    <location>
        <begin position="90"/>
        <end position="271"/>
    </location>
</feature>
<dbReference type="PANTHER" id="PTHR30136:SF24">
    <property type="entry name" value="HTH-TYPE TRANSCRIPTIONAL REPRESSOR ALLR"/>
    <property type="match status" value="1"/>
</dbReference>
<gene>
    <name evidence="7" type="ORF">ACHFJ0_22180</name>
</gene>
<dbReference type="Gene3D" id="3.30.450.40">
    <property type="match status" value="1"/>
</dbReference>
<evidence type="ECO:0000313" key="7">
    <source>
        <dbReference type="EMBL" id="MFH5776960.1"/>
    </source>
</evidence>
<dbReference type="RefSeq" id="WP_395135965.1">
    <property type="nucleotide sequence ID" value="NZ_JBIMPR010000029.1"/>
</dbReference>
<dbReference type="SUPFAM" id="SSF55781">
    <property type="entry name" value="GAF domain-like"/>
    <property type="match status" value="1"/>
</dbReference>
<evidence type="ECO:0000256" key="1">
    <source>
        <dbReference type="ARBA" id="ARBA00023015"/>
    </source>
</evidence>
<protein>
    <submittedName>
        <fullName evidence="7">IclR family transcriptional regulator</fullName>
    </submittedName>
</protein>
<dbReference type="PROSITE" id="PS51078">
    <property type="entry name" value="ICLR_ED"/>
    <property type="match status" value="1"/>
</dbReference>
<evidence type="ECO:0000256" key="4">
    <source>
        <dbReference type="SAM" id="MobiDB-lite"/>
    </source>
</evidence>
<dbReference type="Proteomes" id="UP001609376">
    <property type="component" value="Unassembled WGS sequence"/>
</dbReference>
<comment type="caution">
    <text evidence="7">The sequence shown here is derived from an EMBL/GenBank/DDBJ whole genome shotgun (WGS) entry which is preliminary data.</text>
</comment>
<dbReference type="InterPro" id="IPR036388">
    <property type="entry name" value="WH-like_DNA-bd_sf"/>
</dbReference>
<feature type="region of interest" description="Disordered" evidence="4">
    <location>
        <begin position="1"/>
        <end position="29"/>
    </location>
</feature>
<dbReference type="CDD" id="cd00090">
    <property type="entry name" value="HTH_ARSR"/>
    <property type="match status" value="1"/>
</dbReference>
<dbReference type="InterPro" id="IPR011991">
    <property type="entry name" value="ArsR-like_HTH"/>
</dbReference>
<dbReference type="SUPFAM" id="SSF46785">
    <property type="entry name" value="Winged helix' DNA-binding domain"/>
    <property type="match status" value="1"/>
</dbReference>
<name>A0ABW7LUJ7_9RHOB</name>
<dbReference type="Gene3D" id="1.10.10.10">
    <property type="entry name" value="Winged helix-like DNA-binding domain superfamily/Winged helix DNA-binding domain"/>
    <property type="match status" value="1"/>
</dbReference>
<evidence type="ECO:0000256" key="2">
    <source>
        <dbReference type="ARBA" id="ARBA00023125"/>
    </source>
</evidence>
<feature type="domain" description="HTH iclR-type" evidence="5">
    <location>
        <begin position="27"/>
        <end position="89"/>
    </location>
</feature>
<dbReference type="PANTHER" id="PTHR30136">
    <property type="entry name" value="HELIX-TURN-HELIX TRANSCRIPTIONAL REGULATOR, ICLR FAMILY"/>
    <property type="match status" value="1"/>
</dbReference>
<dbReference type="InterPro" id="IPR029016">
    <property type="entry name" value="GAF-like_dom_sf"/>
</dbReference>
<keyword evidence="3" id="KW-0804">Transcription</keyword>
<dbReference type="EMBL" id="JBIMPR010000029">
    <property type="protein sequence ID" value="MFH5776960.1"/>
    <property type="molecule type" value="Genomic_DNA"/>
</dbReference>
<proteinExistence type="predicted"/>
<dbReference type="Pfam" id="PF09339">
    <property type="entry name" value="HTH_IclR"/>
    <property type="match status" value="1"/>
</dbReference>
<evidence type="ECO:0000256" key="3">
    <source>
        <dbReference type="ARBA" id="ARBA00023163"/>
    </source>
</evidence>
<accession>A0ABW7LUJ7</accession>
<keyword evidence="8" id="KW-1185">Reference proteome</keyword>
<dbReference type="InterPro" id="IPR005471">
    <property type="entry name" value="Tscrpt_reg_IclR_N"/>
</dbReference>
<sequence length="271" mass="29602">MPTRPVRMGTINKESDPMDQSRDPGTSAPSLRNLQILEAVATGARPMTATEINAGLQLPKPTIHRLVANLEQEGYLSRHLDGRSYLPGPKLRAMMLGVMRAGHHHLPRREVLTRLNEALGETCNLSIPDGDAMIYVDRVETHWPLRIALKVGSRVPLHATSAGKAALAQMSEAALTRFLSKARLTAHTERTITDPQVLRAEIQRIREQGYSTDEQEFVPGMIAVAVPVLDPSGGFCATLSFHAPVQRLTVEAGLNHLPAMRQAAADLAELI</sequence>
<reference evidence="7 8" key="1">
    <citation type="submission" date="2024-10" db="EMBL/GenBank/DDBJ databases">
        <title>Paracoccus drimophilus sp. nov., a novel bacterium from corn roots in Hunan.</title>
        <authorList>
            <person name="Li X."/>
        </authorList>
    </citation>
    <scope>NUCLEOTIDE SEQUENCE [LARGE SCALE GENOMIC DNA]</scope>
    <source>
        <strain evidence="7 8">NGMCC 1.201697</strain>
    </source>
</reference>
<organism evidence="7 8">
    <name type="scientific">Paracoccus broussonetiae subsp. drimophilus</name>
    <dbReference type="NCBI Taxonomy" id="3373869"/>
    <lineage>
        <taxon>Bacteria</taxon>
        <taxon>Pseudomonadati</taxon>
        <taxon>Pseudomonadota</taxon>
        <taxon>Alphaproteobacteria</taxon>
        <taxon>Rhodobacterales</taxon>
        <taxon>Paracoccaceae</taxon>
        <taxon>Paracoccus</taxon>
        <taxon>Paracoccus broussonetiae</taxon>
    </lineage>
</organism>
<dbReference type="InterPro" id="IPR014757">
    <property type="entry name" value="Tscrpt_reg_IclR_C"/>
</dbReference>
<feature type="compositionally biased region" description="Basic and acidic residues" evidence="4">
    <location>
        <begin position="13"/>
        <end position="22"/>
    </location>
</feature>
<dbReference type="Pfam" id="PF01614">
    <property type="entry name" value="IclR_C"/>
    <property type="match status" value="1"/>
</dbReference>
<evidence type="ECO:0000259" key="5">
    <source>
        <dbReference type="PROSITE" id="PS51077"/>
    </source>
</evidence>
<dbReference type="InterPro" id="IPR050707">
    <property type="entry name" value="HTH_MetabolicPath_Reg"/>
</dbReference>
<keyword evidence="1" id="KW-0805">Transcription regulation</keyword>
<dbReference type="PROSITE" id="PS51077">
    <property type="entry name" value="HTH_ICLR"/>
    <property type="match status" value="1"/>
</dbReference>
<dbReference type="InterPro" id="IPR036390">
    <property type="entry name" value="WH_DNA-bd_sf"/>
</dbReference>
<keyword evidence="2" id="KW-0238">DNA-binding</keyword>
<evidence type="ECO:0000259" key="6">
    <source>
        <dbReference type="PROSITE" id="PS51078"/>
    </source>
</evidence>
<evidence type="ECO:0000313" key="8">
    <source>
        <dbReference type="Proteomes" id="UP001609376"/>
    </source>
</evidence>